<dbReference type="GO" id="GO:0005783">
    <property type="term" value="C:endoplasmic reticulum"/>
    <property type="evidence" value="ECO:0007669"/>
    <property type="project" value="TreeGrafter"/>
</dbReference>
<dbReference type="Gene3D" id="3.10.450.10">
    <property type="match status" value="1"/>
</dbReference>
<reference evidence="3" key="1">
    <citation type="submission" date="2025-08" db="UniProtKB">
        <authorList>
            <consortium name="Ensembl"/>
        </authorList>
    </citation>
    <scope>IDENTIFICATION</scope>
</reference>
<evidence type="ECO:0000313" key="3">
    <source>
        <dbReference type="Ensembl" id="ENSPMGP00000000108.1"/>
    </source>
</evidence>
<dbReference type="Proteomes" id="UP000261520">
    <property type="component" value="Unplaced"/>
</dbReference>
<feature type="chain" id="PRO_5018566929" evidence="2">
    <location>
        <begin position="19"/>
        <end position="154"/>
    </location>
</feature>
<reference evidence="3" key="2">
    <citation type="submission" date="2025-09" db="UniProtKB">
        <authorList>
            <consortium name="Ensembl"/>
        </authorList>
    </citation>
    <scope>IDENTIFICATION</scope>
</reference>
<dbReference type="STRING" id="409849.ENSPMGP00000000108"/>
<dbReference type="GO" id="GO:0005764">
    <property type="term" value="C:lysosome"/>
    <property type="evidence" value="ECO:0007669"/>
    <property type="project" value="TreeGrafter"/>
</dbReference>
<sequence length="154" mass="17397">MWLGIVFSTSTSVIGVHAACGWRCIPGGPCDVSIDDSSVQQAALSAAVSFNNQSNDSFLFRPDSQRQVQSQREEDFDYGGERRTEGRGGSKEGEWEEMGRERGRLWWSKWSVFRCHVEVWDVPWSHHSIIQRLSCKTLSSAAQRSESQPVRDSD</sequence>
<dbReference type="CDD" id="cd00042">
    <property type="entry name" value="CY"/>
    <property type="match status" value="1"/>
</dbReference>
<dbReference type="GO" id="GO:0005794">
    <property type="term" value="C:Golgi apparatus"/>
    <property type="evidence" value="ECO:0007669"/>
    <property type="project" value="TreeGrafter"/>
</dbReference>
<keyword evidence="2" id="KW-0732">Signal</keyword>
<feature type="compositionally biased region" description="Basic and acidic residues" evidence="1">
    <location>
        <begin position="79"/>
        <end position="98"/>
    </location>
</feature>
<dbReference type="GO" id="GO:0005770">
    <property type="term" value="C:late endosome"/>
    <property type="evidence" value="ECO:0007669"/>
    <property type="project" value="TreeGrafter"/>
</dbReference>
<dbReference type="InterPro" id="IPR000010">
    <property type="entry name" value="Cystatin_dom"/>
</dbReference>
<evidence type="ECO:0000313" key="4">
    <source>
        <dbReference type="Proteomes" id="UP000261520"/>
    </source>
</evidence>
<dbReference type="GO" id="GO:0006955">
    <property type="term" value="P:immune response"/>
    <property type="evidence" value="ECO:0007669"/>
    <property type="project" value="InterPro"/>
</dbReference>
<accession>A0A3B3Z686</accession>
<dbReference type="GO" id="GO:0031643">
    <property type="term" value="P:positive regulation of myelination"/>
    <property type="evidence" value="ECO:0007669"/>
    <property type="project" value="TreeGrafter"/>
</dbReference>
<dbReference type="SUPFAM" id="SSF54403">
    <property type="entry name" value="Cystatin/monellin"/>
    <property type="match status" value="1"/>
</dbReference>
<dbReference type="InterPro" id="IPR042886">
    <property type="entry name" value="Cystatin-F"/>
</dbReference>
<dbReference type="AlphaFoldDB" id="A0A3B3Z686"/>
<dbReference type="GO" id="GO:1903979">
    <property type="term" value="P:negative regulation of microglial cell activation"/>
    <property type="evidence" value="ECO:0007669"/>
    <property type="project" value="TreeGrafter"/>
</dbReference>
<feature type="region of interest" description="Disordered" evidence="1">
    <location>
        <begin position="57"/>
        <end position="98"/>
    </location>
</feature>
<dbReference type="PANTHER" id="PTHR47141">
    <property type="entry name" value="CYSTATIN-F"/>
    <property type="match status" value="1"/>
</dbReference>
<keyword evidence="4" id="KW-1185">Reference proteome</keyword>
<dbReference type="GO" id="GO:0004869">
    <property type="term" value="F:cysteine-type endopeptidase inhibitor activity"/>
    <property type="evidence" value="ECO:0007669"/>
    <property type="project" value="InterPro"/>
</dbReference>
<protein>
    <submittedName>
        <fullName evidence="3">Uncharacterized protein</fullName>
    </submittedName>
</protein>
<dbReference type="InterPro" id="IPR046350">
    <property type="entry name" value="Cystatin_sf"/>
</dbReference>
<proteinExistence type="predicted"/>
<evidence type="ECO:0000256" key="2">
    <source>
        <dbReference type="SAM" id="SignalP"/>
    </source>
</evidence>
<dbReference type="PANTHER" id="PTHR47141:SF1">
    <property type="entry name" value="CYSTATIN-F"/>
    <property type="match status" value="1"/>
</dbReference>
<organism evidence="3 4">
    <name type="scientific">Periophthalmus magnuspinnatus</name>
    <dbReference type="NCBI Taxonomy" id="409849"/>
    <lineage>
        <taxon>Eukaryota</taxon>
        <taxon>Metazoa</taxon>
        <taxon>Chordata</taxon>
        <taxon>Craniata</taxon>
        <taxon>Vertebrata</taxon>
        <taxon>Euteleostomi</taxon>
        <taxon>Actinopterygii</taxon>
        <taxon>Neopterygii</taxon>
        <taxon>Teleostei</taxon>
        <taxon>Neoteleostei</taxon>
        <taxon>Acanthomorphata</taxon>
        <taxon>Gobiaria</taxon>
        <taxon>Gobiiformes</taxon>
        <taxon>Gobioidei</taxon>
        <taxon>Gobiidae</taxon>
        <taxon>Oxudercinae</taxon>
        <taxon>Periophthalmus</taxon>
    </lineage>
</organism>
<dbReference type="GO" id="GO:0005615">
    <property type="term" value="C:extracellular space"/>
    <property type="evidence" value="ECO:0007669"/>
    <property type="project" value="TreeGrafter"/>
</dbReference>
<evidence type="ECO:0000256" key="1">
    <source>
        <dbReference type="SAM" id="MobiDB-lite"/>
    </source>
</evidence>
<feature type="signal peptide" evidence="2">
    <location>
        <begin position="1"/>
        <end position="18"/>
    </location>
</feature>
<dbReference type="Ensembl" id="ENSPMGT00000000114.1">
    <property type="protein sequence ID" value="ENSPMGP00000000108.1"/>
    <property type="gene ID" value="ENSPMGG00000000088.1"/>
</dbReference>
<name>A0A3B3Z686_9GOBI</name>